<accession>I1CMS3</accession>
<evidence type="ECO:0000313" key="2">
    <source>
        <dbReference type="Proteomes" id="UP000009138"/>
    </source>
</evidence>
<dbReference type="RefSeq" id="XP_067525149.1">
    <property type="nucleotide sequence ID" value="XM_067669048.1"/>
</dbReference>
<gene>
    <name evidence="1" type="ORF">RO3G_14464</name>
</gene>
<name>I1CMS3_RHIO9</name>
<evidence type="ECO:0000313" key="1">
    <source>
        <dbReference type="EMBL" id="EIE89753.1"/>
    </source>
</evidence>
<proteinExistence type="predicted"/>
<dbReference type="AlphaFoldDB" id="I1CMS3"/>
<reference evidence="1 2" key="1">
    <citation type="journal article" date="2009" name="PLoS Genet.">
        <title>Genomic analysis of the basal lineage fungus Rhizopus oryzae reveals a whole-genome duplication.</title>
        <authorList>
            <person name="Ma L.-J."/>
            <person name="Ibrahim A.S."/>
            <person name="Skory C."/>
            <person name="Grabherr M.G."/>
            <person name="Burger G."/>
            <person name="Butler M."/>
            <person name="Elias M."/>
            <person name="Idnurm A."/>
            <person name="Lang B.F."/>
            <person name="Sone T."/>
            <person name="Abe A."/>
            <person name="Calvo S.E."/>
            <person name="Corrochano L.M."/>
            <person name="Engels R."/>
            <person name="Fu J."/>
            <person name="Hansberg W."/>
            <person name="Kim J.-M."/>
            <person name="Kodira C.D."/>
            <person name="Koehrsen M.J."/>
            <person name="Liu B."/>
            <person name="Miranda-Saavedra D."/>
            <person name="O'Leary S."/>
            <person name="Ortiz-Castellanos L."/>
            <person name="Poulter R."/>
            <person name="Rodriguez-Romero J."/>
            <person name="Ruiz-Herrera J."/>
            <person name="Shen Y.-Q."/>
            <person name="Zeng Q."/>
            <person name="Galagan J."/>
            <person name="Birren B.W."/>
            <person name="Cuomo C.A."/>
            <person name="Wickes B.L."/>
        </authorList>
    </citation>
    <scope>NUCLEOTIDE SEQUENCE [LARGE SCALE GENOMIC DNA]</scope>
    <source>
        <strain evidence="2">RA 99-880 / ATCC MYA-4621 / FGSC 9543 / NRRL 43880</strain>
    </source>
</reference>
<dbReference type="EMBL" id="CH476745">
    <property type="protein sequence ID" value="EIE89753.1"/>
    <property type="molecule type" value="Genomic_DNA"/>
</dbReference>
<dbReference type="Proteomes" id="UP000009138">
    <property type="component" value="Unassembled WGS sequence"/>
</dbReference>
<protein>
    <submittedName>
        <fullName evidence="1">Uncharacterized protein</fullName>
    </submittedName>
</protein>
<dbReference type="VEuPathDB" id="FungiDB:RO3G_14464"/>
<keyword evidence="2" id="KW-1185">Reference proteome</keyword>
<dbReference type="OMA" id="NICTSTR"/>
<organism evidence="1 2">
    <name type="scientific">Rhizopus delemar (strain RA 99-880 / ATCC MYA-4621 / FGSC 9543 / NRRL 43880)</name>
    <name type="common">Mucormycosis agent</name>
    <name type="synonym">Rhizopus arrhizus var. delemar</name>
    <dbReference type="NCBI Taxonomy" id="246409"/>
    <lineage>
        <taxon>Eukaryota</taxon>
        <taxon>Fungi</taxon>
        <taxon>Fungi incertae sedis</taxon>
        <taxon>Mucoromycota</taxon>
        <taxon>Mucoromycotina</taxon>
        <taxon>Mucoromycetes</taxon>
        <taxon>Mucorales</taxon>
        <taxon>Mucorineae</taxon>
        <taxon>Rhizopodaceae</taxon>
        <taxon>Rhizopus</taxon>
    </lineage>
</organism>
<dbReference type="GeneID" id="93621429"/>
<dbReference type="OrthoDB" id="2283761at2759"/>
<dbReference type="InParanoid" id="I1CMS3"/>
<sequence length="135" mass="15659">MVVKDAQSSLTTLKSWKTAYIFLVDALKQTQSELPHWLWKYEYPTNIDKYEKELIRTVQFVLTDFSSKCNRQRSVLNLSNSECTFWVDRVVPLFQIFGDQTGLLNYQWFKPVAEIAPKFDVAFAVVVGTVVVFGH</sequence>